<accession>G3HTG8</accession>
<sequence>MLRPEGQSCLQTASPDLLPCLIFISPPSHIPSYLYLRSAGVKGVWLPNNGIKGVSHHHLALFLF</sequence>
<reference evidence="2" key="1">
    <citation type="journal article" date="2011" name="Nat. Biotechnol.">
        <title>The genomic sequence of the Chinese hamster ovary (CHO)-K1 cell line.</title>
        <authorList>
            <person name="Xu X."/>
            <person name="Nagarajan H."/>
            <person name="Lewis N.E."/>
            <person name="Pan S."/>
            <person name="Cai Z."/>
            <person name="Liu X."/>
            <person name="Chen W."/>
            <person name="Xie M."/>
            <person name="Wang W."/>
            <person name="Hammond S."/>
            <person name="Andersen M.R."/>
            <person name="Neff N."/>
            <person name="Passarelli B."/>
            <person name="Koh W."/>
            <person name="Fan H.C."/>
            <person name="Wang J."/>
            <person name="Gui Y."/>
            <person name="Lee K.H."/>
            <person name="Betenbaugh M.J."/>
            <person name="Quake S.R."/>
            <person name="Famili I."/>
            <person name="Palsson B.O."/>
            <person name="Wang J."/>
        </authorList>
    </citation>
    <scope>NUCLEOTIDE SEQUENCE [LARGE SCALE GENOMIC DNA]</scope>
    <source>
        <strain evidence="2">CHO K1 cell line</strain>
    </source>
</reference>
<gene>
    <name evidence="1" type="ORF">I79_014193</name>
</gene>
<name>G3HTG8_CRIGR</name>
<evidence type="ECO:0000313" key="2">
    <source>
        <dbReference type="Proteomes" id="UP000001075"/>
    </source>
</evidence>
<evidence type="ECO:0000313" key="1">
    <source>
        <dbReference type="EMBL" id="EGV96740.1"/>
    </source>
</evidence>
<dbReference type="InParanoid" id="G3HTG8"/>
<proteinExistence type="predicted"/>
<organism evidence="1 2">
    <name type="scientific">Cricetulus griseus</name>
    <name type="common">Chinese hamster</name>
    <name type="synonym">Cricetulus barabensis griseus</name>
    <dbReference type="NCBI Taxonomy" id="10029"/>
    <lineage>
        <taxon>Eukaryota</taxon>
        <taxon>Metazoa</taxon>
        <taxon>Chordata</taxon>
        <taxon>Craniata</taxon>
        <taxon>Vertebrata</taxon>
        <taxon>Euteleostomi</taxon>
        <taxon>Mammalia</taxon>
        <taxon>Eutheria</taxon>
        <taxon>Euarchontoglires</taxon>
        <taxon>Glires</taxon>
        <taxon>Rodentia</taxon>
        <taxon>Myomorpha</taxon>
        <taxon>Muroidea</taxon>
        <taxon>Cricetidae</taxon>
        <taxon>Cricetinae</taxon>
        <taxon>Cricetulus</taxon>
    </lineage>
</organism>
<protein>
    <submittedName>
        <fullName evidence="1">Uncharacterized protein</fullName>
    </submittedName>
</protein>
<dbReference type="Proteomes" id="UP000001075">
    <property type="component" value="Unassembled WGS sequence"/>
</dbReference>
<dbReference type="AlphaFoldDB" id="G3HTG8"/>
<dbReference type="EMBL" id="JH000697">
    <property type="protein sequence ID" value="EGV96740.1"/>
    <property type="molecule type" value="Genomic_DNA"/>
</dbReference>